<dbReference type="EMBL" id="OBEB01000001">
    <property type="protein sequence ID" value="SNY43629.1"/>
    <property type="molecule type" value="Genomic_DNA"/>
</dbReference>
<keyword evidence="4 6" id="KW-1133">Transmembrane helix</keyword>
<dbReference type="AlphaFoldDB" id="A0A285I6P2"/>
<evidence type="ECO:0000256" key="1">
    <source>
        <dbReference type="ARBA" id="ARBA00004651"/>
    </source>
</evidence>
<dbReference type="InterPro" id="IPR036866">
    <property type="entry name" value="RibonucZ/Hydroxyglut_hydro"/>
</dbReference>
<keyword evidence="10" id="KW-1185">Reference proteome</keyword>
<dbReference type="Gene3D" id="3.60.15.10">
    <property type="entry name" value="Ribonuclease Z/Hydroxyacylglutathione hydrolase-like"/>
    <property type="match status" value="1"/>
</dbReference>
<dbReference type="InterPro" id="IPR052159">
    <property type="entry name" value="Competence_DNA_uptake"/>
</dbReference>
<evidence type="ECO:0000313" key="10">
    <source>
        <dbReference type="Proteomes" id="UP000219353"/>
    </source>
</evidence>
<feature type="transmembrane region" description="Helical" evidence="6">
    <location>
        <begin position="469"/>
        <end position="486"/>
    </location>
</feature>
<dbReference type="Proteomes" id="UP000219353">
    <property type="component" value="Unassembled WGS sequence"/>
</dbReference>
<evidence type="ECO:0000256" key="6">
    <source>
        <dbReference type="SAM" id="Phobius"/>
    </source>
</evidence>
<evidence type="ECO:0000313" key="9">
    <source>
        <dbReference type="EMBL" id="SNY43629.1"/>
    </source>
</evidence>
<name>A0A285I6P2_9GAMM</name>
<sequence>MLGFCIGVITASLLSLFLPIVPPFFSIFFVMLVLLVFIRRWPQPILFLLGASCFLANWSWQYQQHQISQRTLLELAGSPVMVRIDATPLTYPDYTQLSATVLSGPASGYRLSLRWQQPPTLAAGQHWRLRLQLKKVHGFTNPGGFNAESFAYINGMAASGQVARGPHILLLQQYSVRQHVVDLVEQAIMPYRTAPLMKALAVGERDFSDGLWQGAQHSGLGHLLAISGLHIGLVFGWVIWLGGWSRGIIAIRRQQQLLLVLALAAALLYAWLASFAIPTLRASIALVILVICRSQLATIPLSRFWLMLVALLLLLQPFWALSASFWLSVLAVAIIFTALWRYPLTGYHRLARLKWFLSFHILLSLLMTLLGIIFFGGFSPLMLLSNLLFVPWCSLVAIPLLLVSLFLTVLGVDGSWLWQLTDMALKPLLWWLEYSAELPLWWPVARISGITVALMALLLLVLLVFIRKAVLLLLPLCLLLLTGSSVQSKNWHLHLLDSGQRQLVLLQHGRHALLYDQAPATATRDIAENQLQPVLRQLGIRQLDFVLFRQQRTERSRHWTLLKNYRTDQQSLARFSQQTAADSCRQLPAVYQDIRLDVLTPDGADSCIVRITIGPWRVLLPGKIDPVTERAFISQHADLEADVLILANNGSAAVNSLAMLQRVQPALALNAAAFMNGYQHPATAVQQRLALLRVPLLNTADYGAITIEFNDKNLRISSLRRQRLPFWLEKPAAIAETLATTR</sequence>
<organism evidence="9 10">
    <name type="scientific">Arsukibacterium tuosuense</name>
    <dbReference type="NCBI Taxonomy" id="1323745"/>
    <lineage>
        <taxon>Bacteria</taxon>
        <taxon>Pseudomonadati</taxon>
        <taxon>Pseudomonadota</taxon>
        <taxon>Gammaproteobacteria</taxon>
        <taxon>Chromatiales</taxon>
        <taxon>Chromatiaceae</taxon>
        <taxon>Arsukibacterium</taxon>
    </lineage>
</organism>
<evidence type="ECO:0000256" key="3">
    <source>
        <dbReference type="ARBA" id="ARBA00022692"/>
    </source>
</evidence>
<feature type="transmembrane region" description="Helical" evidence="6">
    <location>
        <begin position="355"/>
        <end position="375"/>
    </location>
</feature>
<dbReference type="InterPro" id="IPR004477">
    <property type="entry name" value="ComEC_N"/>
</dbReference>
<evidence type="ECO:0000256" key="2">
    <source>
        <dbReference type="ARBA" id="ARBA00022475"/>
    </source>
</evidence>
<dbReference type="GO" id="GO:0030420">
    <property type="term" value="P:establishment of competence for transformation"/>
    <property type="evidence" value="ECO:0007669"/>
    <property type="project" value="InterPro"/>
</dbReference>
<feature type="domain" description="DUF4131" evidence="8">
    <location>
        <begin position="19"/>
        <end position="164"/>
    </location>
</feature>
<protein>
    <submittedName>
        <fullName evidence="9">Competence protein ComEC</fullName>
    </submittedName>
</protein>
<keyword evidence="3 6" id="KW-0812">Transmembrane</keyword>
<feature type="transmembrane region" description="Helical" evidence="6">
    <location>
        <begin position="283"/>
        <end position="306"/>
    </location>
</feature>
<feature type="transmembrane region" description="Helical" evidence="6">
    <location>
        <begin position="387"/>
        <end position="412"/>
    </location>
</feature>
<dbReference type="PANTHER" id="PTHR30619:SF1">
    <property type="entry name" value="RECOMBINATION PROTEIN 2"/>
    <property type="match status" value="1"/>
</dbReference>
<feature type="transmembrane region" description="Helical" evidence="6">
    <location>
        <begin position="223"/>
        <end position="245"/>
    </location>
</feature>
<keyword evidence="5 6" id="KW-0472">Membrane</keyword>
<feature type="transmembrane region" description="Helical" evidence="6">
    <location>
        <begin position="45"/>
        <end position="62"/>
    </location>
</feature>
<proteinExistence type="predicted"/>
<feature type="transmembrane region" description="Helical" evidence="6">
    <location>
        <begin position="318"/>
        <end position="343"/>
    </location>
</feature>
<feature type="transmembrane region" description="Helical" evidence="6">
    <location>
        <begin position="257"/>
        <end position="277"/>
    </location>
</feature>
<evidence type="ECO:0000259" key="8">
    <source>
        <dbReference type="Pfam" id="PF13567"/>
    </source>
</evidence>
<evidence type="ECO:0000256" key="5">
    <source>
        <dbReference type="ARBA" id="ARBA00023136"/>
    </source>
</evidence>
<dbReference type="PANTHER" id="PTHR30619">
    <property type="entry name" value="DNA INTERNALIZATION/COMPETENCE PROTEIN COMEC/REC2"/>
    <property type="match status" value="1"/>
</dbReference>
<dbReference type="GO" id="GO:0005886">
    <property type="term" value="C:plasma membrane"/>
    <property type="evidence" value="ECO:0007669"/>
    <property type="project" value="UniProtKB-SubCell"/>
</dbReference>
<dbReference type="Pfam" id="PF03772">
    <property type="entry name" value="Competence"/>
    <property type="match status" value="1"/>
</dbReference>
<dbReference type="InterPro" id="IPR004797">
    <property type="entry name" value="Competence_ComEC/Rec2"/>
</dbReference>
<feature type="transmembrane region" description="Helical" evidence="6">
    <location>
        <begin position="20"/>
        <end position="38"/>
    </location>
</feature>
<dbReference type="Pfam" id="PF13567">
    <property type="entry name" value="DUF4131"/>
    <property type="match status" value="1"/>
</dbReference>
<accession>A0A285I6P2</accession>
<dbReference type="NCBIfam" id="TIGR00360">
    <property type="entry name" value="ComEC_N-term"/>
    <property type="match status" value="1"/>
</dbReference>
<feature type="transmembrane region" description="Helical" evidence="6">
    <location>
        <begin position="440"/>
        <end position="462"/>
    </location>
</feature>
<evidence type="ECO:0000259" key="7">
    <source>
        <dbReference type="Pfam" id="PF03772"/>
    </source>
</evidence>
<reference evidence="10" key="1">
    <citation type="submission" date="2017-09" db="EMBL/GenBank/DDBJ databases">
        <authorList>
            <person name="Varghese N."/>
            <person name="Submissions S."/>
        </authorList>
    </citation>
    <scope>NUCLEOTIDE SEQUENCE [LARGE SCALE GENOMIC DNA]</scope>
    <source>
        <strain evidence="10">CGMCC 1.12461</strain>
    </source>
</reference>
<feature type="domain" description="ComEC/Rec2-related protein" evidence="7">
    <location>
        <begin position="200"/>
        <end position="467"/>
    </location>
</feature>
<dbReference type="OrthoDB" id="9761531at2"/>
<evidence type="ECO:0000256" key="4">
    <source>
        <dbReference type="ARBA" id="ARBA00022989"/>
    </source>
</evidence>
<dbReference type="SUPFAM" id="SSF56281">
    <property type="entry name" value="Metallo-hydrolase/oxidoreductase"/>
    <property type="match status" value="1"/>
</dbReference>
<dbReference type="NCBIfam" id="TIGR00361">
    <property type="entry name" value="ComEC_Rec2"/>
    <property type="match status" value="1"/>
</dbReference>
<keyword evidence="2" id="KW-1003">Cell membrane</keyword>
<dbReference type="InterPro" id="IPR025405">
    <property type="entry name" value="DUF4131"/>
</dbReference>
<gene>
    <name evidence="9" type="ORF">SAMN06297280_0619</name>
</gene>
<comment type="subcellular location">
    <subcellularLocation>
        <location evidence="1">Cell membrane</location>
        <topology evidence="1">Multi-pass membrane protein</topology>
    </subcellularLocation>
</comment>